<dbReference type="AlphaFoldDB" id="A0A7S1Y546"/>
<evidence type="ECO:0000313" key="1">
    <source>
        <dbReference type="EMBL" id="CAD9277741.1"/>
    </source>
</evidence>
<organism evidence="1">
    <name type="scientific">Grammatophora oceanica</name>
    <dbReference type="NCBI Taxonomy" id="210454"/>
    <lineage>
        <taxon>Eukaryota</taxon>
        <taxon>Sar</taxon>
        <taxon>Stramenopiles</taxon>
        <taxon>Ochrophyta</taxon>
        <taxon>Bacillariophyta</taxon>
        <taxon>Fragilariophyceae</taxon>
        <taxon>Fragilariophycidae</taxon>
        <taxon>Rhabdonematales</taxon>
        <taxon>Grammatophoraceae</taxon>
        <taxon>Grammatophora</taxon>
    </lineage>
</organism>
<reference evidence="1" key="1">
    <citation type="submission" date="2021-01" db="EMBL/GenBank/DDBJ databases">
        <authorList>
            <person name="Corre E."/>
            <person name="Pelletier E."/>
            <person name="Niang G."/>
            <person name="Scheremetjew M."/>
            <person name="Finn R."/>
            <person name="Kale V."/>
            <person name="Holt S."/>
            <person name="Cochrane G."/>
            <person name="Meng A."/>
            <person name="Brown T."/>
            <person name="Cohen L."/>
        </authorList>
    </citation>
    <scope>NUCLEOTIDE SEQUENCE</scope>
    <source>
        <strain evidence="1">CCMP 410</strain>
    </source>
</reference>
<gene>
    <name evidence="1" type="ORF">GOCE00092_LOCUS6650</name>
</gene>
<proteinExistence type="predicted"/>
<sequence>MNLSQQLKLPWANRNFVVLVRMKSRTPTTSGVQEADLSIHGSESGRGQRCCYTRTIRRSDTISTATTIMDAAISSGSDHSFCDPSRSNQLLWACKTVVETKRGGTNHWTGLHLRTKRAVVTLTSQPFEFASKLPSSKQVEESKQATEDDIGPCSNTYACTLDKPTMDPMDWCDPPATTMAMTCRWERIRSSADLVECREQRDP</sequence>
<accession>A0A7S1Y546</accession>
<name>A0A7S1Y546_9STRA</name>
<protein>
    <submittedName>
        <fullName evidence="1">Uncharacterized protein</fullName>
    </submittedName>
</protein>
<dbReference type="EMBL" id="HBGK01012789">
    <property type="protein sequence ID" value="CAD9277741.1"/>
    <property type="molecule type" value="Transcribed_RNA"/>
</dbReference>